<dbReference type="EMBL" id="BPVZ01000126">
    <property type="protein sequence ID" value="GKV38117.1"/>
    <property type="molecule type" value="Genomic_DNA"/>
</dbReference>
<evidence type="ECO:0000313" key="2">
    <source>
        <dbReference type="EMBL" id="GKV38117.1"/>
    </source>
</evidence>
<name>A0AAV5LLP4_9ROSI</name>
<proteinExistence type="predicted"/>
<reference evidence="2 3" key="1">
    <citation type="journal article" date="2021" name="Commun. Biol.">
        <title>The genome of Shorea leprosula (Dipterocarpaceae) highlights the ecological relevance of drought in aseasonal tropical rainforests.</title>
        <authorList>
            <person name="Ng K.K.S."/>
            <person name="Kobayashi M.J."/>
            <person name="Fawcett J.A."/>
            <person name="Hatakeyama M."/>
            <person name="Paape T."/>
            <person name="Ng C.H."/>
            <person name="Ang C.C."/>
            <person name="Tnah L.H."/>
            <person name="Lee C.T."/>
            <person name="Nishiyama T."/>
            <person name="Sese J."/>
            <person name="O'Brien M.J."/>
            <person name="Copetti D."/>
            <person name="Mohd Noor M.I."/>
            <person name="Ong R.C."/>
            <person name="Putra M."/>
            <person name="Sireger I.Z."/>
            <person name="Indrioko S."/>
            <person name="Kosugi Y."/>
            <person name="Izuno A."/>
            <person name="Isagi Y."/>
            <person name="Lee S.L."/>
            <person name="Shimizu K.K."/>
        </authorList>
    </citation>
    <scope>NUCLEOTIDE SEQUENCE [LARGE SCALE GENOMIC DNA]</scope>
    <source>
        <strain evidence="2">214</strain>
    </source>
</reference>
<sequence>MYTQQPGIEYNETFSLVVKPVTIRAVLTLAFSKPWPIHQLDVKNAFFNRYLSELVYMAQPPGFVDPKYPDHVCLLQWAPYGLKQAPRAWFLRFAAFLYSCGFI</sequence>
<dbReference type="InterPro" id="IPR013103">
    <property type="entry name" value="RVT_2"/>
</dbReference>
<dbReference type="Proteomes" id="UP001054252">
    <property type="component" value="Unassembled WGS sequence"/>
</dbReference>
<feature type="domain" description="Reverse transcriptase Ty1/copia-type" evidence="1">
    <location>
        <begin position="2"/>
        <end position="102"/>
    </location>
</feature>
<comment type="caution">
    <text evidence="2">The sequence shown here is derived from an EMBL/GenBank/DDBJ whole genome shotgun (WGS) entry which is preliminary data.</text>
</comment>
<evidence type="ECO:0000313" key="3">
    <source>
        <dbReference type="Proteomes" id="UP001054252"/>
    </source>
</evidence>
<dbReference type="Pfam" id="PF07727">
    <property type="entry name" value="RVT_2"/>
    <property type="match status" value="1"/>
</dbReference>
<protein>
    <recommendedName>
        <fullName evidence="1">Reverse transcriptase Ty1/copia-type domain-containing protein</fullName>
    </recommendedName>
</protein>
<gene>
    <name evidence="2" type="ORF">SLEP1_g46063</name>
</gene>
<evidence type="ECO:0000259" key="1">
    <source>
        <dbReference type="Pfam" id="PF07727"/>
    </source>
</evidence>
<dbReference type="AlphaFoldDB" id="A0AAV5LLP4"/>
<dbReference type="InterPro" id="IPR043502">
    <property type="entry name" value="DNA/RNA_pol_sf"/>
</dbReference>
<accession>A0AAV5LLP4</accession>
<organism evidence="2 3">
    <name type="scientific">Rubroshorea leprosula</name>
    <dbReference type="NCBI Taxonomy" id="152421"/>
    <lineage>
        <taxon>Eukaryota</taxon>
        <taxon>Viridiplantae</taxon>
        <taxon>Streptophyta</taxon>
        <taxon>Embryophyta</taxon>
        <taxon>Tracheophyta</taxon>
        <taxon>Spermatophyta</taxon>
        <taxon>Magnoliopsida</taxon>
        <taxon>eudicotyledons</taxon>
        <taxon>Gunneridae</taxon>
        <taxon>Pentapetalae</taxon>
        <taxon>rosids</taxon>
        <taxon>malvids</taxon>
        <taxon>Malvales</taxon>
        <taxon>Dipterocarpaceae</taxon>
        <taxon>Rubroshorea</taxon>
    </lineage>
</organism>
<dbReference type="SUPFAM" id="SSF56672">
    <property type="entry name" value="DNA/RNA polymerases"/>
    <property type="match status" value="1"/>
</dbReference>
<keyword evidence="3" id="KW-1185">Reference proteome</keyword>